<comment type="similarity">
    <text evidence="2">Belongs to the NrfD family.</text>
</comment>
<feature type="transmembrane region" description="Helical" evidence="8">
    <location>
        <begin position="129"/>
        <end position="149"/>
    </location>
</feature>
<evidence type="ECO:0000313" key="9">
    <source>
        <dbReference type="EMBL" id="GAA0938355.1"/>
    </source>
</evidence>
<dbReference type="Pfam" id="PF03916">
    <property type="entry name" value="NrfD"/>
    <property type="match status" value="1"/>
</dbReference>
<gene>
    <name evidence="9" type="primary">nrfD</name>
    <name evidence="9" type="ORF">GCM10009550_06000</name>
</gene>
<evidence type="ECO:0000256" key="7">
    <source>
        <dbReference type="SAM" id="MobiDB-lite"/>
    </source>
</evidence>
<keyword evidence="6 8" id="KW-0472">Membrane</keyword>
<comment type="subcellular location">
    <subcellularLocation>
        <location evidence="1">Cell membrane</location>
        <topology evidence="1">Multi-pass membrane protein</topology>
    </subcellularLocation>
</comment>
<dbReference type="EMBL" id="BAAAHH010000001">
    <property type="protein sequence ID" value="GAA0938355.1"/>
    <property type="molecule type" value="Genomic_DNA"/>
</dbReference>
<evidence type="ECO:0000256" key="4">
    <source>
        <dbReference type="ARBA" id="ARBA00022692"/>
    </source>
</evidence>
<evidence type="ECO:0000256" key="6">
    <source>
        <dbReference type="ARBA" id="ARBA00023136"/>
    </source>
</evidence>
<feature type="region of interest" description="Disordered" evidence="7">
    <location>
        <begin position="1"/>
        <end position="28"/>
    </location>
</feature>
<feature type="compositionally biased region" description="Basic and acidic residues" evidence="7">
    <location>
        <begin position="9"/>
        <end position="18"/>
    </location>
</feature>
<evidence type="ECO:0000256" key="8">
    <source>
        <dbReference type="SAM" id="Phobius"/>
    </source>
</evidence>
<dbReference type="RefSeq" id="WP_344236377.1">
    <property type="nucleotide sequence ID" value="NZ_BAAAHH010000001.1"/>
</dbReference>
<evidence type="ECO:0000256" key="1">
    <source>
        <dbReference type="ARBA" id="ARBA00004651"/>
    </source>
</evidence>
<dbReference type="Gene3D" id="1.20.1630.10">
    <property type="entry name" value="Formate dehydrogenase/DMSO reductase domain"/>
    <property type="match status" value="1"/>
</dbReference>
<reference evidence="10" key="1">
    <citation type="journal article" date="2019" name="Int. J. Syst. Evol. Microbiol.">
        <title>The Global Catalogue of Microorganisms (GCM) 10K type strain sequencing project: providing services to taxonomists for standard genome sequencing and annotation.</title>
        <authorList>
            <consortium name="The Broad Institute Genomics Platform"/>
            <consortium name="The Broad Institute Genome Sequencing Center for Infectious Disease"/>
            <person name="Wu L."/>
            <person name="Ma J."/>
        </authorList>
    </citation>
    <scope>NUCLEOTIDE SEQUENCE [LARGE SCALE GENOMIC DNA]</scope>
    <source>
        <strain evidence="10">JCM 10696</strain>
    </source>
</reference>
<feature type="transmembrane region" description="Helical" evidence="8">
    <location>
        <begin position="57"/>
        <end position="79"/>
    </location>
</feature>
<feature type="transmembrane region" description="Helical" evidence="8">
    <location>
        <begin position="194"/>
        <end position="214"/>
    </location>
</feature>
<keyword evidence="5 8" id="KW-1133">Transmembrane helix</keyword>
<keyword evidence="3" id="KW-1003">Cell membrane</keyword>
<comment type="caution">
    <text evidence="9">The sequence shown here is derived from an EMBL/GenBank/DDBJ whole genome shotgun (WGS) entry which is preliminary data.</text>
</comment>
<evidence type="ECO:0000256" key="2">
    <source>
        <dbReference type="ARBA" id="ARBA00008929"/>
    </source>
</evidence>
<keyword evidence="10" id="KW-1185">Reference proteome</keyword>
<protein>
    <submittedName>
        <fullName evidence="9">Polysulfide reductase NrfD</fullName>
    </submittedName>
</protein>
<accession>A0ABN1Q6I2</accession>
<evidence type="ECO:0000313" key="10">
    <source>
        <dbReference type="Proteomes" id="UP001500665"/>
    </source>
</evidence>
<proteinExistence type="inferred from homology"/>
<keyword evidence="4 8" id="KW-0812">Transmembrane</keyword>
<evidence type="ECO:0000256" key="3">
    <source>
        <dbReference type="ARBA" id="ARBA00022475"/>
    </source>
</evidence>
<organism evidence="9 10">
    <name type="scientific">Actinocorallia libanotica</name>
    <dbReference type="NCBI Taxonomy" id="46162"/>
    <lineage>
        <taxon>Bacteria</taxon>
        <taxon>Bacillati</taxon>
        <taxon>Actinomycetota</taxon>
        <taxon>Actinomycetes</taxon>
        <taxon>Streptosporangiales</taxon>
        <taxon>Thermomonosporaceae</taxon>
        <taxon>Actinocorallia</taxon>
    </lineage>
</organism>
<dbReference type="Proteomes" id="UP001500665">
    <property type="component" value="Unassembled WGS sequence"/>
</dbReference>
<dbReference type="InterPro" id="IPR005614">
    <property type="entry name" value="NrfD-like"/>
</dbReference>
<name>A0ABN1Q6I2_9ACTN</name>
<sequence>MSESVVTKEGVRGQRPGREASPAALRSTRDSMVPAAEFTSYYGRSILKEPPWAATDIAGYFFLGGLAGASSVIAAGADAAGHRSLSTVSKLGALGAIGMSTALLIHDLGVPSRFPNMLRVFKPTSPMSVGSWILAVYGPSAGLAAATHVTRLFPRLGTTSTALAALTGPAVATYTAVLLSDTAVPAWHEAHRELPFVFAGSAACAASGLALTLLSPTRHASLRATAFLGGLLELTANRRMRRNLGFLATPYHQGRTALLTRAAQTLTTTAALTAPFLRTRRSAFLCGSALLLGSALTRLSVFEAGRTSATDPAYTVIPQRLRKQQQTRALPAPVD</sequence>
<evidence type="ECO:0000256" key="5">
    <source>
        <dbReference type="ARBA" id="ARBA00022989"/>
    </source>
</evidence>
<feature type="transmembrane region" description="Helical" evidence="8">
    <location>
        <begin position="161"/>
        <end position="179"/>
    </location>
</feature>
<feature type="transmembrane region" description="Helical" evidence="8">
    <location>
        <begin position="91"/>
        <end position="109"/>
    </location>
</feature>